<dbReference type="AlphaFoldDB" id="A0A067P535"/>
<gene>
    <name evidence="2" type="ORF">PLEOSDRAFT_1088615</name>
</gene>
<dbReference type="Proteomes" id="UP000027073">
    <property type="component" value="Unassembled WGS sequence"/>
</dbReference>
<feature type="non-terminal residue" evidence="2">
    <location>
        <position position="138"/>
    </location>
</feature>
<proteinExistence type="predicted"/>
<evidence type="ECO:0000256" key="1">
    <source>
        <dbReference type="SAM" id="MobiDB-lite"/>
    </source>
</evidence>
<feature type="region of interest" description="Disordered" evidence="1">
    <location>
        <begin position="118"/>
        <end position="138"/>
    </location>
</feature>
<dbReference type="EMBL" id="KL198006">
    <property type="protein sequence ID" value="KDQ31001.1"/>
    <property type="molecule type" value="Genomic_DNA"/>
</dbReference>
<organism evidence="2 3">
    <name type="scientific">Pleurotus ostreatus (strain PC15)</name>
    <name type="common">Oyster mushroom</name>
    <dbReference type="NCBI Taxonomy" id="1137138"/>
    <lineage>
        <taxon>Eukaryota</taxon>
        <taxon>Fungi</taxon>
        <taxon>Dikarya</taxon>
        <taxon>Basidiomycota</taxon>
        <taxon>Agaricomycotina</taxon>
        <taxon>Agaricomycetes</taxon>
        <taxon>Agaricomycetidae</taxon>
        <taxon>Agaricales</taxon>
        <taxon>Pleurotineae</taxon>
        <taxon>Pleurotaceae</taxon>
        <taxon>Pleurotus</taxon>
    </lineage>
</organism>
<reference evidence="3" key="1">
    <citation type="journal article" date="2014" name="Proc. Natl. Acad. Sci. U.S.A.">
        <title>Extensive sampling of basidiomycete genomes demonstrates inadequacy of the white-rot/brown-rot paradigm for wood decay fungi.</title>
        <authorList>
            <person name="Riley R."/>
            <person name="Salamov A.A."/>
            <person name="Brown D.W."/>
            <person name="Nagy L.G."/>
            <person name="Floudas D."/>
            <person name="Held B.W."/>
            <person name="Levasseur A."/>
            <person name="Lombard V."/>
            <person name="Morin E."/>
            <person name="Otillar R."/>
            <person name="Lindquist E.A."/>
            <person name="Sun H."/>
            <person name="LaButti K.M."/>
            <person name="Schmutz J."/>
            <person name="Jabbour D."/>
            <person name="Luo H."/>
            <person name="Baker S.E."/>
            <person name="Pisabarro A.G."/>
            <person name="Walton J.D."/>
            <person name="Blanchette R.A."/>
            <person name="Henrissat B."/>
            <person name="Martin F."/>
            <person name="Cullen D."/>
            <person name="Hibbett D.S."/>
            <person name="Grigoriev I.V."/>
        </authorList>
    </citation>
    <scope>NUCLEOTIDE SEQUENCE [LARGE SCALE GENOMIC DNA]</scope>
    <source>
        <strain evidence="3">PC15</strain>
    </source>
</reference>
<accession>A0A067P535</accession>
<evidence type="ECO:0000313" key="2">
    <source>
        <dbReference type="EMBL" id="KDQ31001.1"/>
    </source>
</evidence>
<dbReference type="InParanoid" id="A0A067P535"/>
<name>A0A067P535_PLEO1</name>
<feature type="compositionally biased region" description="Basic and acidic residues" evidence="1">
    <location>
        <begin position="128"/>
        <end position="138"/>
    </location>
</feature>
<dbReference type="VEuPathDB" id="FungiDB:PLEOSDRAFT_1088615"/>
<protein>
    <submittedName>
        <fullName evidence="2">Uncharacterized protein</fullName>
    </submittedName>
</protein>
<sequence length="138" mass="14078">MTVAVRLANRRNEEDLLATDGATSDRGVSGGLEEWKLKSSRLPLSLCSVSKGSKLAVGDEVSNGTLAGGGGMVLNVEETGVGMKVGGAGNSATRSATNSGSSCSSCAELRERNGSLARLRGFPGSKGCSERRETLASL</sequence>
<evidence type="ECO:0000313" key="3">
    <source>
        <dbReference type="Proteomes" id="UP000027073"/>
    </source>
</evidence>
<dbReference type="HOGENOM" id="CLU_1860055_0_0_1"/>